<evidence type="ECO:0000313" key="1">
    <source>
        <dbReference type="EMBL" id="PKK34605.1"/>
    </source>
</evidence>
<comment type="caution">
    <text evidence="1">The sequence shown here is derived from an EMBL/GenBank/DDBJ whole genome shotgun (WGS) entry which is preliminary data.</text>
</comment>
<reference evidence="1 2" key="2">
    <citation type="submission" date="2017-10" db="EMBL/GenBank/DDBJ databases">
        <title>Extensive intraspecific genome diversity in a model arbuscular mycorrhizal fungus.</title>
        <authorList>
            <person name="Chen E.C.H."/>
            <person name="Morin E."/>
            <person name="Baudet D."/>
            <person name="Noel J."/>
            <person name="Ndikumana S."/>
            <person name="Charron P."/>
            <person name="St-Onge C."/>
            <person name="Giorgi J."/>
            <person name="Grigoriev I.V."/>
            <person name="Roux C."/>
            <person name="Martin F.M."/>
            <person name="Corradi N."/>
        </authorList>
    </citation>
    <scope>NUCLEOTIDE SEQUENCE [LARGE SCALE GENOMIC DNA]</scope>
    <source>
        <strain evidence="1 2">C2</strain>
    </source>
</reference>
<gene>
    <name evidence="1" type="ORF">RhiirC2_805657</name>
</gene>
<sequence>MCALLLNLVNNHAMKNLTLLHFNGGRLIISIYILPPVIYNNSLPKHNLVIFK</sequence>
<organism evidence="1 2">
    <name type="scientific">Rhizophagus irregularis</name>
    <dbReference type="NCBI Taxonomy" id="588596"/>
    <lineage>
        <taxon>Eukaryota</taxon>
        <taxon>Fungi</taxon>
        <taxon>Fungi incertae sedis</taxon>
        <taxon>Mucoromycota</taxon>
        <taxon>Glomeromycotina</taxon>
        <taxon>Glomeromycetes</taxon>
        <taxon>Glomerales</taxon>
        <taxon>Glomeraceae</taxon>
        <taxon>Rhizophagus</taxon>
    </lineage>
</organism>
<reference evidence="1 2" key="1">
    <citation type="submission" date="2016-04" db="EMBL/GenBank/DDBJ databases">
        <title>Genome analyses suggest a sexual origin of heterokaryosis in a supposedly ancient asexual fungus.</title>
        <authorList>
            <person name="Ropars J."/>
            <person name="Sedzielewska K."/>
            <person name="Noel J."/>
            <person name="Charron P."/>
            <person name="Farinelli L."/>
            <person name="Marton T."/>
            <person name="Kruger M."/>
            <person name="Pelin A."/>
            <person name="Brachmann A."/>
            <person name="Corradi N."/>
        </authorList>
    </citation>
    <scope>NUCLEOTIDE SEQUENCE [LARGE SCALE GENOMIC DNA]</scope>
    <source>
        <strain evidence="1 2">C2</strain>
    </source>
</reference>
<protein>
    <submittedName>
        <fullName evidence="1">Uncharacterized protein</fullName>
    </submittedName>
</protein>
<dbReference type="Proteomes" id="UP000233469">
    <property type="component" value="Unassembled WGS sequence"/>
</dbReference>
<proteinExistence type="predicted"/>
<dbReference type="AlphaFoldDB" id="A0A2N1KHP8"/>
<dbReference type="EMBL" id="LLXL01010645">
    <property type="protein sequence ID" value="PKK34605.1"/>
    <property type="molecule type" value="Genomic_DNA"/>
</dbReference>
<name>A0A2N1KHP8_9GLOM</name>
<accession>A0A2N1KHP8</accession>
<evidence type="ECO:0000313" key="2">
    <source>
        <dbReference type="Proteomes" id="UP000233469"/>
    </source>
</evidence>